<feature type="compositionally biased region" description="Polar residues" evidence="1">
    <location>
        <begin position="374"/>
        <end position="389"/>
    </location>
</feature>
<dbReference type="AlphaFoldDB" id="A0A517QEF8"/>
<feature type="region of interest" description="Disordered" evidence="1">
    <location>
        <begin position="374"/>
        <end position="443"/>
    </location>
</feature>
<dbReference type="PANTHER" id="PTHR34978:SF3">
    <property type="entry name" value="SLR0241 PROTEIN"/>
    <property type="match status" value="1"/>
</dbReference>
<evidence type="ECO:0000259" key="3">
    <source>
        <dbReference type="Pfam" id="PF05569"/>
    </source>
</evidence>
<feature type="transmembrane region" description="Helical" evidence="2">
    <location>
        <begin position="20"/>
        <end position="37"/>
    </location>
</feature>
<keyword evidence="5" id="KW-1185">Reference proteome</keyword>
<evidence type="ECO:0000313" key="4">
    <source>
        <dbReference type="EMBL" id="QDT29994.1"/>
    </source>
</evidence>
<dbReference type="EMBL" id="CP037421">
    <property type="protein sequence ID" value="QDT29994.1"/>
    <property type="molecule type" value="Genomic_DNA"/>
</dbReference>
<accession>A0A517QEF8</accession>
<sequence>METQIHVLPFFGQPDFLLDLVIKSTPILLAALLMSCLLKQASAAVRHSVWGVALLAVLALPLVNLSTPKWSLSDLASQNAVPLPSQQTSSTRSEAKSASQPHQDQLSVDQPEAQTASTALESGKLPDTEATAVSFPHKNIPWNAFWLTGTALMLLRLTFLQYRLWSFSRQCETVTDGPLLDLLQACREELGCVRPVTLLMTDQRSMPMTWGVQRASILLPREALHWTEQEVRSALLHELAHVSRRDCLLQLFVQLTCAVYWFHPLVWFAARSVHFERERACDDIVLQHGTRASDYADQLLQVVSTFRAVNSWKVAAVSMAAASGFAQRLKSILHETKDRRPVGLRTRLVLALTFVTLTGILAVFPVAFSRTVSAGQSGPDQPQVQSQAESLVPPMQSKAKAAAPAKSVPGGPPDVLPKTATQQKQIQPNVSVQESLPQPPGKVMLRNGRQEAKVFEGNRIVKGNEIAQRSLNIVFAHDPGIGNYDGVVGRPQDIWNMVDLGTTAVDYTRYSDATPSTARLRITRHDGEWGIQGQSGIFQGYIYHNCRCVDLQTRVLDLPAGKYKIYVFAHGDAPNQNAKVQLKVGNRVIGQKATASDGTWNYRTKPYREGVQYVSFDFDIKAGQELTLTSFRGDSNYSMFNAIQIVPQTDPRPAPQAQ</sequence>
<feature type="domain" description="Peptidase M56" evidence="3">
    <location>
        <begin position="16"/>
        <end position="331"/>
    </location>
</feature>
<feature type="transmembrane region" description="Helical" evidence="2">
    <location>
        <begin position="348"/>
        <end position="368"/>
    </location>
</feature>
<keyword evidence="2" id="KW-0472">Membrane</keyword>
<feature type="compositionally biased region" description="Low complexity" evidence="1">
    <location>
        <begin position="393"/>
        <end position="409"/>
    </location>
</feature>
<feature type="region of interest" description="Disordered" evidence="1">
    <location>
        <begin position="81"/>
        <end position="123"/>
    </location>
</feature>
<feature type="transmembrane region" description="Helical" evidence="2">
    <location>
        <begin position="140"/>
        <end position="159"/>
    </location>
</feature>
<dbReference type="InterPro" id="IPR052173">
    <property type="entry name" value="Beta-lactam_resp_regulator"/>
</dbReference>
<dbReference type="Pfam" id="PF05569">
    <property type="entry name" value="Peptidase_M56"/>
    <property type="match status" value="1"/>
</dbReference>
<dbReference type="RefSeq" id="WP_145451893.1">
    <property type="nucleotide sequence ID" value="NZ_CP037421.1"/>
</dbReference>
<name>A0A517QEF8_9PLAN</name>
<feature type="compositionally biased region" description="Polar residues" evidence="1">
    <location>
        <begin position="419"/>
        <end position="436"/>
    </location>
</feature>
<dbReference type="CDD" id="cd07341">
    <property type="entry name" value="M56_BlaR1_MecR1_like"/>
    <property type="match status" value="1"/>
</dbReference>
<protein>
    <submittedName>
        <fullName evidence="4">Regulatory protein BlaR1</fullName>
    </submittedName>
</protein>
<gene>
    <name evidence="4" type="primary">blaR1_13</name>
    <name evidence="4" type="ORF">Enr10x_53530</name>
</gene>
<proteinExistence type="predicted"/>
<dbReference type="Proteomes" id="UP000315647">
    <property type="component" value="Chromosome"/>
</dbReference>
<keyword evidence="2" id="KW-1133">Transmembrane helix</keyword>
<evidence type="ECO:0000256" key="2">
    <source>
        <dbReference type="SAM" id="Phobius"/>
    </source>
</evidence>
<organism evidence="4 5">
    <name type="scientific">Gimesia panareensis</name>
    <dbReference type="NCBI Taxonomy" id="2527978"/>
    <lineage>
        <taxon>Bacteria</taxon>
        <taxon>Pseudomonadati</taxon>
        <taxon>Planctomycetota</taxon>
        <taxon>Planctomycetia</taxon>
        <taxon>Planctomycetales</taxon>
        <taxon>Planctomycetaceae</taxon>
        <taxon>Gimesia</taxon>
    </lineage>
</organism>
<reference evidence="4 5" key="1">
    <citation type="submission" date="2019-03" db="EMBL/GenBank/DDBJ databases">
        <title>Deep-cultivation of Planctomycetes and their phenomic and genomic characterization uncovers novel biology.</title>
        <authorList>
            <person name="Wiegand S."/>
            <person name="Jogler M."/>
            <person name="Boedeker C."/>
            <person name="Pinto D."/>
            <person name="Vollmers J."/>
            <person name="Rivas-Marin E."/>
            <person name="Kohn T."/>
            <person name="Peeters S.H."/>
            <person name="Heuer A."/>
            <person name="Rast P."/>
            <person name="Oberbeckmann S."/>
            <person name="Bunk B."/>
            <person name="Jeske O."/>
            <person name="Meyerdierks A."/>
            <person name="Storesund J.E."/>
            <person name="Kallscheuer N."/>
            <person name="Luecker S."/>
            <person name="Lage O.M."/>
            <person name="Pohl T."/>
            <person name="Merkel B.J."/>
            <person name="Hornburger P."/>
            <person name="Mueller R.-W."/>
            <person name="Bruemmer F."/>
            <person name="Labrenz M."/>
            <person name="Spormann A.M."/>
            <person name="Op den Camp H."/>
            <person name="Overmann J."/>
            <person name="Amann R."/>
            <person name="Jetten M.S.M."/>
            <person name="Mascher T."/>
            <person name="Medema M.H."/>
            <person name="Devos D.P."/>
            <person name="Kaster A.-K."/>
            <person name="Ovreas L."/>
            <person name="Rohde M."/>
            <person name="Galperin M.Y."/>
            <person name="Jogler C."/>
        </authorList>
    </citation>
    <scope>NUCLEOTIDE SEQUENCE [LARGE SCALE GENOMIC DNA]</scope>
    <source>
        <strain evidence="4 5">Enr10</strain>
    </source>
</reference>
<keyword evidence="2" id="KW-0812">Transmembrane</keyword>
<dbReference type="PANTHER" id="PTHR34978">
    <property type="entry name" value="POSSIBLE SENSOR-TRANSDUCER PROTEIN BLAR"/>
    <property type="match status" value="1"/>
</dbReference>
<dbReference type="InterPro" id="IPR008756">
    <property type="entry name" value="Peptidase_M56"/>
</dbReference>
<evidence type="ECO:0000313" key="5">
    <source>
        <dbReference type="Proteomes" id="UP000315647"/>
    </source>
</evidence>
<evidence type="ECO:0000256" key="1">
    <source>
        <dbReference type="SAM" id="MobiDB-lite"/>
    </source>
</evidence>
<feature type="transmembrane region" description="Helical" evidence="2">
    <location>
        <begin position="49"/>
        <end position="67"/>
    </location>
</feature>
<feature type="compositionally biased region" description="Polar residues" evidence="1">
    <location>
        <begin position="81"/>
        <end position="120"/>
    </location>
</feature>